<feature type="region of interest" description="Disordered" evidence="1">
    <location>
        <begin position="1"/>
        <end position="21"/>
    </location>
</feature>
<organism evidence="2 3">
    <name type="scientific">Punica granatum</name>
    <name type="common">Pomegranate</name>
    <dbReference type="NCBI Taxonomy" id="22663"/>
    <lineage>
        <taxon>Eukaryota</taxon>
        <taxon>Viridiplantae</taxon>
        <taxon>Streptophyta</taxon>
        <taxon>Embryophyta</taxon>
        <taxon>Tracheophyta</taxon>
        <taxon>Spermatophyta</taxon>
        <taxon>Magnoliopsida</taxon>
        <taxon>eudicotyledons</taxon>
        <taxon>Gunneridae</taxon>
        <taxon>Pentapetalae</taxon>
        <taxon>rosids</taxon>
        <taxon>malvids</taxon>
        <taxon>Myrtales</taxon>
        <taxon>Lythraceae</taxon>
        <taxon>Punica</taxon>
    </lineage>
</organism>
<sequence length="211" mass="24090">MSPSPWHNGYVPNHFLRPDSSPILGPFSVAGEPHRHRPEFQLTLSKRPSPFVSSSELSPSPAMDYRFRSQRRVQIDEPPEEEEHGMRLWPCNINVRDDQEPFMGFQGPQEGVQDYKGDYLDLLGAPSRPPPPRARSPVSVSSDDAVWIPFSFMNCLTSSHLVRVAGRRVHVQQQNTVPCFLSFQLYQVLDHSFPKGRHDRGSCEHWARSSM</sequence>
<dbReference type="AlphaFoldDB" id="A0A2I0JUP0"/>
<gene>
    <name evidence="2" type="ORF">CRG98_019593</name>
</gene>
<evidence type="ECO:0000256" key="1">
    <source>
        <dbReference type="SAM" id="MobiDB-lite"/>
    </source>
</evidence>
<dbReference type="EMBL" id="PGOL01001200">
    <property type="protein sequence ID" value="PKI60005.1"/>
    <property type="molecule type" value="Genomic_DNA"/>
</dbReference>
<evidence type="ECO:0000313" key="3">
    <source>
        <dbReference type="Proteomes" id="UP000233551"/>
    </source>
</evidence>
<keyword evidence="3" id="KW-1185">Reference proteome</keyword>
<accession>A0A2I0JUP0</accession>
<comment type="caution">
    <text evidence="2">The sequence shown here is derived from an EMBL/GenBank/DDBJ whole genome shotgun (WGS) entry which is preliminary data.</text>
</comment>
<name>A0A2I0JUP0_PUNGR</name>
<protein>
    <submittedName>
        <fullName evidence="2">Uncharacterized protein</fullName>
    </submittedName>
</protein>
<proteinExistence type="predicted"/>
<dbReference type="Proteomes" id="UP000233551">
    <property type="component" value="Unassembled WGS sequence"/>
</dbReference>
<reference evidence="2 3" key="1">
    <citation type="submission" date="2017-11" db="EMBL/GenBank/DDBJ databases">
        <title>De-novo sequencing of pomegranate (Punica granatum L.) genome.</title>
        <authorList>
            <person name="Akparov Z."/>
            <person name="Amiraslanov A."/>
            <person name="Hajiyeva S."/>
            <person name="Abbasov M."/>
            <person name="Kaur K."/>
            <person name="Hamwieh A."/>
            <person name="Solovyev V."/>
            <person name="Salamov A."/>
            <person name="Braich B."/>
            <person name="Kosarev P."/>
            <person name="Mahmoud A."/>
            <person name="Hajiyev E."/>
            <person name="Babayeva S."/>
            <person name="Izzatullayeva V."/>
            <person name="Mammadov A."/>
            <person name="Mammadov A."/>
            <person name="Sharifova S."/>
            <person name="Ojaghi J."/>
            <person name="Eynullazada K."/>
            <person name="Bayramov B."/>
            <person name="Abdulazimova A."/>
            <person name="Shahmuradov I."/>
        </authorList>
    </citation>
    <scope>NUCLEOTIDE SEQUENCE [LARGE SCALE GENOMIC DNA]</scope>
    <source>
        <strain evidence="3">cv. AG2017</strain>
        <tissue evidence="2">Leaf</tissue>
    </source>
</reference>
<evidence type="ECO:0000313" key="2">
    <source>
        <dbReference type="EMBL" id="PKI60005.1"/>
    </source>
</evidence>